<name>K1PUF2_MAGGI</name>
<organism evidence="1">
    <name type="scientific">Magallana gigas</name>
    <name type="common">Pacific oyster</name>
    <name type="synonym">Crassostrea gigas</name>
    <dbReference type="NCBI Taxonomy" id="29159"/>
    <lineage>
        <taxon>Eukaryota</taxon>
        <taxon>Metazoa</taxon>
        <taxon>Spiralia</taxon>
        <taxon>Lophotrochozoa</taxon>
        <taxon>Mollusca</taxon>
        <taxon>Bivalvia</taxon>
        <taxon>Autobranchia</taxon>
        <taxon>Pteriomorphia</taxon>
        <taxon>Ostreida</taxon>
        <taxon>Ostreoidea</taxon>
        <taxon>Ostreidae</taxon>
        <taxon>Magallana</taxon>
    </lineage>
</organism>
<protein>
    <submittedName>
        <fullName evidence="1">Uncharacterized protein</fullName>
    </submittedName>
</protein>
<accession>K1PUF2</accession>
<dbReference type="HOGENOM" id="CLU_2212445_0_0_1"/>
<dbReference type="AlphaFoldDB" id="K1PUF2"/>
<evidence type="ECO:0000313" key="1">
    <source>
        <dbReference type="EMBL" id="EKC25333.1"/>
    </source>
</evidence>
<dbReference type="InParanoid" id="K1PUF2"/>
<dbReference type="EMBL" id="JH816081">
    <property type="protein sequence ID" value="EKC25333.1"/>
    <property type="molecule type" value="Genomic_DNA"/>
</dbReference>
<sequence length="107" mass="12199">MHFLRNIELYPAFYQFLFGSAILSRMVDCVRRTFSYTDRTLLEQRRTLNVNIKGPPGPFYGADLKLYDTGHIRRVLFVAIGENSVDNQTQLVIRSITLSVSITLGNG</sequence>
<reference evidence="1" key="1">
    <citation type="journal article" date="2012" name="Nature">
        <title>The oyster genome reveals stress adaptation and complexity of shell formation.</title>
        <authorList>
            <person name="Zhang G."/>
            <person name="Fang X."/>
            <person name="Guo X."/>
            <person name="Li L."/>
            <person name="Luo R."/>
            <person name="Xu F."/>
            <person name="Yang P."/>
            <person name="Zhang L."/>
            <person name="Wang X."/>
            <person name="Qi H."/>
            <person name="Xiong Z."/>
            <person name="Que H."/>
            <person name="Xie Y."/>
            <person name="Holland P.W."/>
            <person name="Paps J."/>
            <person name="Zhu Y."/>
            <person name="Wu F."/>
            <person name="Chen Y."/>
            <person name="Wang J."/>
            <person name="Peng C."/>
            <person name="Meng J."/>
            <person name="Yang L."/>
            <person name="Liu J."/>
            <person name="Wen B."/>
            <person name="Zhang N."/>
            <person name="Huang Z."/>
            <person name="Zhu Q."/>
            <person name="Feng Y."/>
            <person name="Mount A."/>
            <person name="Hedgecock D."/>
            <person name="Xu Z."/>
            <person name="Liu Y."/>
            <person name="Domazet-Loso T."/>
            <person name="Du Y."/>
            <person name="Sun X."/>
            <person name="Zhang S."/>
            <person name="Liu B."/>
            <person name="Cheng P."/>
            <person name="Jiang X."/>
            <person name="Li J."/>
            <person name="Fan D."/>
            <person name="Wang W."/>
            <person name="Fu W."/>
            <person name="Wang T."/>
            <person name="Wang B."/>
            <person name="Zhang J."/>
            <person name="Peng Z."/>
            <person name="Li Y."/>
            <person name="Li N."/>
            <person name="Wang J."/>
            <person name="Chen M."/>
            <person name="He Y."/>
            <person name="Tan F."/>
            <person name="Song X."/>
            <person name="Zheng Q."/>
            <person name="Huang R."/>
            <person name="Yang H."/>
            <person name="Du X."/>
            <person name="Chen L."/>
            <person name="Yang M."/>
            <person name="Gaffney P.M."/>
            <person name="Wang S."/>
            <person name="Luo L."/>
            <person name="She Z."/>
            <person name="Ming Y."/>
            <person name="Huang W."/>
            <person name="Zhang S."/>
            <person name="Huang B."/>
            <person name="Zhang Y."/>
            <person name="Qu T."/>
            <person name="Ni P."/>
            <person name="Miao G."/>
            <person name="Wang J."/>
            <person name="Wang Q."/>
            <person name="Steinberg C.E."/>
            <person name="Wang H."/>
            <person name="Li N."/>
            <person name="Qian L."/>
            <person name="Zhang G."/>
            <person name="Li Y."/>
            <person name="Yang H."/>
            <person name="Liu X."/>
            <person name="Wang J."/>
            <person name="Yin Y."/>
            <person name="Wang J."/>
        </authorList>
    </citation>
    <scope>NUCLEOTIDE SEQUENCE [LARGE SCALE GENOMIC DNA]</scope>
    <source>
        <strain evidence="1">05x7-T-G4-1.051#20</strain>
    </source>
</reference>
<proteinExistence type="predicted"/>
<gene>
    <name evidence="1" type="ORF">CGI_10015612</name>
</gene>